<feature type="compositionally biased region" description="Low complexity" evidence="5">
    <location>
        <begin position="669"/>
        <end position="690"/>
    </location>
</feature>
<dbReference type="Gene3D" id="3.30.1370.10">
    <property type="entry name" value="K Homology domain, type 1"/>
    <property type="match status" value="4"/>
</dbReference>
<feature type="compositionally biased region" description="Low complexity" evidence="5">
    <location>
        <begin position="793"/>
        <end position="802"/>
    </location>
</feature>
<feature type="region of interest" description="Disordered" evidence="5">
    <location>
        <begin position="353"/>
        <end position="373"/>
    </location>
</feature>
<feature type="region of interest" description="Disordered" evidence="5">
    <location>
        <begin position="577"/>
        <end position="635"/>
    </location>
</feature>
<dbReference type="GO" id="GO:0003723">
    <property type="term" value="F:RNA binding"/>
    <property type="evidence" value="ECO:0007669"/>
    <property type="project" value="UniProtKB-UniRule"/>
</dbReference>
<evidence type="ECO:0000313" key="9">
    <source>
        <dbReference type="RefSeq" id="XP_028144175.1"/>
    </source>
</evidence>
<name>A0A6P7GK66_DIAVI</name>
<feature type="region of interest" description="Disordered" evidence="5">
    <location>
        <begin position="653"/>
        <end position="691"/>
    </location>
</feature>
<keyword evidence="4" id="KW-0694">RNA-binding</keyword>
<evidence type="ECO:0000313" key="7">
    <source>
        <dbReference type="RefSeq" id="XP_028144173.1"/>
    </source>
</evidence>
<evidence type="ECO:0000256" key="4">
    <source>
        <dbReference type="PROSITE-ProRule" id="PRU00117"/>
    </source>
</evidence>
<feature type="compositionally biased region" description="Low complexity" evidence="5">
    <location>
        <begin position="288"/>
        <end position="300"/>
    </location>
</feature>
<feature type="region of interest" description="Disordered" evidence="5">
    <location>
        <begin position="715"/>
        <end position="802"/>
    </location>
</feature>
<dbReference type="RefSeq" id="XP_028144173.1">
    <property type="nucleotide sequence ID" value="XM_028288372.1"/>
</dbReference>
<feature type="compositionally biased region" description="Basic and acidic residues" evidence="5">
    <location>
        <begin position="357"/>
        <end position="367"/>
    </location>
</feature>
<organism evidence="9">
    <name type="scientific">Diabrotica virgifera virgifera</name>
    <name type="common">western corn rootworm</name>
    <dbReference type="NCBI Taxonomy" id="50390"/>
    <lineage>
        <taxon>Eukaryota</taxon>
        <taxon>Metazoa</taxon>
        <taxon>Ecdysozoa</taxon>
        <taxon>Arthropoda</taxon>
        <taxon>Hexapoda</taxon>
        <taxon>Insecta</taxon>
        <taxon>Pterygota</taxon>
        <taxon>Neoptera</taxon>
        <taxon>Endopterygota</taxon>
        <taxon>Coleoptera</taxon>
        <taxon>Polyphaga</taxon>
        <taxon>Cucujiformia</taxon>
        <taxon>Chrysomeloidea</taxon>
        <taxon>Chrysomelidae</taxon>
        <taxon>Galerucinae</taxon>
        <taxon>Diabroticina</taxon>
        <taxon>Diabroticites</taxon>
        <taxon>Diabrotica</taxon>
    </lineage>
</organism>
<dbReference type="GO" id="GO:0006355">
    <property type="term" value="P:regulation of DNA-templated transcription"/>
    <property type="evidence" value="ECO:0007669"/>
    <property type="project" value="InterPro"/>
</dbReference>
<feature type="compositionally biased region" description="Gly residues" evidence="5">
    <location>
        <begin position="778"/>
        <end position="792"/>
    </location>
</feature>
<feature type="domain" description="K Homology" evidence="6">
    <location>
        <begin position="97"/>
        <end position="167"/>
    </location>
</feature>
<comment type="subcellular location">
    <subcellularLocation>
        <location evidence="1">Nucleus</location>
    </subcellularLocation>
</comment>
<feature type="compositionally biased region" description="Gly residues" evidence="5">
    <location>
        <begin position="301"/>
        <end position="319"/>
    </location>
</feature>
<dbReference type="Pfam" id="PF00013">
    <property type="entry name" value="KH_1"/>
    <property type="match status" value="4"/>
</dbReference>
<dbReference type="InterPro" id="IPR036612">
    <property type="entry name" value="KH_dom_type_1_sf"/>
</dbReference>
<dbReference type="PROSITE" id="PS50084">
    <property type="entry name" value="KH_TYPE_1"/>
    <property type="match status" value="4"/>
</dbReference>
<feature type="region of interest" description="Disordered" evidence="5">
    <location>
        <begin position="31"/>
        <end position="98"/>
    </location>
</feature>
<accession>A0A6P7GK66</accession>
<protein>
    <submittedName>
        <fullName evidence="7 8">Far upstream element-binding protein 1-like isoform X1</fullName>
    </submittedName>
</protein>
<feature type="compositionally biased region" description="Low complexity" evidence="5">
    <location>
        <begin position="731"/>
        <end position="777"/>
    </location>
</feature>
<sequence>MSDYSAVAPPPQNFNQSTAFAAAVQRAKQIAAKINPGTTGNDSRPKRPLEEVADEFDVEPDAKKGPASLLSSQLVPPGMGRPPQNQGMGGGGPPGMQQMSEDIKVPDKMVGLIIGRGGEQITRLQSETGCKIQMAPDSQGMSDRICSLSGPKDAVERAKQLIIDIIRHRGGPPGVSDDEMSYQNNHSDFQGITNMGGPGGPGGGPGPGGRNSIEIMLPGPKVGLIIGKGGETIKQLQEKSGAKMVVIQDGPNQEHEKPLVISGEPQKVEHAKQLVYDLMAEKEMKSFNRGGPRGRQNQGQNDGGGYGNNDYGGGGGGGEQMEVLVPRPAVGVVIGKGGDMIKKIQAETGAKVQFQQARDEGPGDRRCYLSGNPKQVEQARQRIDELIDSVLQRDGDGGGMGAPMGGGMRGGRGGGRGGRGGHHGGRGGGGQGGFDRGDRNGGGGDFGGGGNQWEDRRGGGGGPGGQGNGQQDVVSFTVPANKCGVIIGRGGETIKQINQQSGAYCELDRRAQNQNPTANDKVFNIKGDPDSIETAKRIIQEKVQMPLTFVSQSGGGGGGPPMNSTMPTAYPGMTPQNYNPQNNWGMQGGGGGGGVAGAGGYQQQQQWGGQPQGADSQPGQPNKVQVNPSTGQPDYSMQWAEYYRSLGMHREAEMIEQQAKAKTAGGSMQTAPAPAQPAASTQSANPSSQADYSAQWAEYYRSMGKHKEAEAIEAQMKTKGPMPGAAGGAATGQTPAAPGTQPGGYSQAQAPYGGYQPQAAAGGYYGGQPQSAPVPGGVPQGGYGFPSYGYGGQQQAPPQSQD</sequence>
<gene>
    <name evidence="7 8 9" type="primary">LOC114337835</name>
</gene>
<reference evidence="7 8" key="1">
    <citation type="submission" date="2025-04" db="UniProtKB">
        <authorList>
            <consortium name="RefSeq"/>
        </authorList>
    </citation>
    <scope>IDENTIFICATION</scope>
    <source>
        <tissue evidence="7 8">Whole insect</tissue>
    </source>
</reference>
<evidence type="ECO:0000256" key="3">
    <source>
        <dbReference type="ARBA" id="ARBA00023242"/>
    </source>
</evidence>
<dbReference type="OrthoDB" id="5204190at2759"/>
<dbReference type="InterPro" id="IPR004088">
    <property type="entry name" value="KH_dom_type_1"/>
</dbReference>
<dbReference type="RefSeq" id="XP_028144175.1">
    <property type="nucleotide sequence ID" value="XM_028288374.1"/>
</dbReference>
<dbReference type="Pfam" id="PF09005">
    <property type="entry name" value="FUBP_C"/>
    <property type="match status" value="2"/>
</dbReference>
<keyword evidence="2" id="KW-0677">Repeat</keyword>
<evidence type="ECO:0000256" key="5">
    <source>
        <dbReference type="SAM" id="MobiDB-lite"/>
    </source>
</evidence>
<dbReference type="PANTHER" id="PTHR10288">
    <property type="entry name" value="KH DOMAIN CONTAINING RNA BINDING PROTEIN"/>
    <property type="match status" value="1"/>
</dbReference>
<feature type="compositionally biased region" description="Polar residues" evidence="5">
    <location>
        <begin position="615"/>
        <end position="635"/>
    </location>
</feature>
<feature type="domain" description="K Homology" evidence="6">
    <location>
        <begin position="209"/>
        <end position="280"/>
    </location>
</feature>
<proteinExistence type="predicted"/>
<dbReference type="GO" id="GO:0005634">
    <property type="term" value="C:nucleus"/>
    <property type="evidence" value="ECO:0007669"/>
    <property type="project" value="UniProtKB-SubCell"/>
</dbReference>
<dbReference type="InterPro" id="IPR015096">
    <property type="entry name" value="FUBP_C"/>
</dbReference>
<keyword evidence="3" id="KW-0539">Nucleus</keyword>
<feature type="region of interest" description="Disordered" evidence="5">
    <location>
        <begin position="286"/>
        <end position="320"/>
    </location>
</feature>
<evidence type="ECO:0000256" key="2">
    <source>
        <dbReference type="ARBA" id="ARBA00022737"/>
    </source>
</evidence>
<feature type="domain" description="K Homology" evidence="6">
    <location>
        <begin position="317"/>
        <end position="388"/>
    </location>
</feature>
<dbReference type="KEGG" id="dvv:114337835"/>
<dbReference type="CDD" id="cd22397">
    <property type="entry name" value="KH-I_FUBP_rpt2"/>
    <property type="match status" value="1"/>
</dbReference>
<feature type="compositionally biased region" description="Gly residues" evidence="5">
    <location>
        <begin position="426"/>
        <end position="451"/>
    </location>
</feature>
<dbReference type="AlphaFoldDB" id="A0A6P7GK66"/>
<feature type="compositionally biased region" description="Low complexity" evidence="5">
    <location>
        <begin position="76"/>
        <end position="86"/>
    </location>
</feature>
<feature type="compositionally biased region" description="Gly residues" evidence="5">
    <location>
        <begin position="586"/>
        <end position="600"/>
    </location>
</feature>
<dbReference type="RefSeq" id="XP_028144174.1">
    <property type="nucleotide sequence ID" value="XM_028288373.1"/>
</dbReference>
<feature type="domain" description="K Homology" evidence="6">
    <location>
        <begin position="470"/>
        <end position="544"/>
    </location>
</feature>
<dbReference type="CDD" id="cd22398">
    <property type="entry name" value="KH-I_FUBP_rpt3"/>
    <property type="match status" value="1"/>
</dbReference>
<evidence type="ECO:0000259" key="6">
    <source>
        <dbReference type="SMART" id="SM00322"/>
    </source>
</evidence>
<dbReference type="SUPFAM" id="SSF54791">
    <property type="entry name" value="Eukaryotic type KH-domain (KH-domain type I)"/>
    <property type="match status" value="4"/>
</dbReference>
<feature type="region of interest" description="Disordered" evidence="5">
    <location>
        <begin position="392"/>
        <end position="472"/>
    </location>
</feature>
<dbReference type="InterPro" id="IPR004087">
    <property type="entry name" value="KH_dom"/>
</dbReference>
<feature type="compositionally biased region" description="Gly residues" evidence="5">
    <location>
        <begin position="459"/>
        <end position="468"/>
    </location>
</feature>
<feature type="compositionally biased region" description="Gly residues" evidence="5">
    <location>
        <begin position="397"/>
        <end position="418"/>
    </location>
</feature>
<feature type="compositionally biased region" description="Low complexity" evidence="5">
    <location>
        <begin position="601"/>
        <end position="614"/>
    </location>
</feature>
<dbReference type="SMART" id="SM00322">
    <property type="entry name" value="KH"/>
    <property type="match status" value="4"/>
</dbReference>
<evidence type="ECO:0000256" key="1">
    <source>
        <dbReference type="ARBA" id="ARBA00004123"/>
    </source>
</evidence>
<dbReference type="CDD" id="cd22396">
    <property type="entry name" value="KH-I_FUBP_rpt1"/>
    <property type="match status" value="1"/>
</dbReference>
<evidence type="ECO:0000313" key="8">
    <source>
        <dbReference type="RefSeq" id="XP_028144174.1"/>
    </source>
</evidence>